<name>A0A511T5D2_MYXFU</name>
<gene>
    <name evidence="2" type="ORF">MFU01_44210</name>
</gene>
<reference evidence="2 3" key="1">
    <citation type="submission" date="2019-07" db="EMBL/GenBank/DDBJ databases">
        <title>Whole genome shotgun sequence of Myxococcus fulvus NBRC 100333.</title>
        <authorList>
            <person name="Hosoyama A."/>
            <person name="Uohara A."/>
            <person name="Ohji S."/>
            <person name="Ichikawa N."/>
        </authorList>
    </citation>
    <scope>NUCLEOTIDE SEQUENCE [LARGE SCALE GENOMIC DNA]</scope>
    <source>
        <strain evidence="2 3">NBRC 100333</strain>
    </source>
</reference>
<evidence type="ECO:0000256" key="1">
    <source>
        <dbReference type="SAM" id="MobiDB-lite"/>
    </source>
</evidence>
<evidence type="ECO:0000313" key="2">
    <source>
        <dbReference type="EMBL" id="GEN09384.1"/>
    </source>
</evidence>
<organism evidence="2 3">
    <name type="scientific">Myxococcus fulvus</name>
    <dbReference type="NCBI Taxonomy" id="33"/>
    <lineage>
        <taxon>Bacteria</taxon>
        <taxon>Pseudomonadati</taxon>
        <taxon>Myxococcota</taxon>
        <taxon>Myxococcia</taxon>
        <taxon>Myxococcales</taxon>
        <taxon>Cystobacterineae</taxon>
        <taxon>Myxococcaceae</taxon>
        <taxon>Myxococcus</taxon>
    </lineage>
</organism>
<dbReference type="AlphaFoldDB" id="A0A511T5D2"/>
<feature type="compositionally biased region" description="Polar residues" evidence="1">
    <location>
        <begin position="1"/>
        <end position="10"/>
    </location>
</feature>
<feature type="region of interest" description="Disordered" evidence="1">
    <location>
        <begin position="100"/>
        <end position="119"/>
    </location>
</feature>
<dbReference type="Proteomes" id="UP000321514">
    <property type="component" value="Unassembled WGS sequence"/>
</dbReference>
<proteinExistence type="predicted"/>
<feature type="region of interest" description="Disordered" evidence="1">
    <location>
        <begin position="1"/>
        <end position="70"/>
    </location>
</feature>
<feature type="compositionally biased region" description="Polar residues" evidence="1">
    <location>
        <begin position="109"/>
        <end position="119"/>
    </location>
</feature>
<sequence length="119" mass="12647">MDVTHASPSAKSHWPTISPRHSRSARARTAARYSATTARTRAAIAPSDDNEASRPDSVGGTTGHERDSRLPACADVARTPSDSTSRLVAILRLTPAELAPQDPRHLNATHLSSNTVIST</sequence>
<evidence type="ECO:0000313" key="3">
    <source>
        <dbReference type="Proteomes" id="UP000321514"/>
    </source>
</evidence>
<comment type="caution">
    <text evidence="2">The sequence shown here is derived from an EMBL/GenBank/DDBJ whole genome shotgun (WGS) entry which is preliminary data.</text>
</comment>
<feature type="compositionally biased region" description="Low complexity" evidence="1">
    <location>
        <begin position="27"/>
        <end position="45"/>
    </location>
</feature>
<dbReference type="EMBL" id="BJXR01000034">
    <property type="protein sequence ID" value="GEN09384.1"/>
    <property type="molecule type" value="Genomic_DNA"/>
</dbReference>
<protein>
    <submittedName>
        <fullName evidence="2">Uncharacterized protein</fullName>
    </submittedName>
</protein>
<accession>A0A511T5D2</accession>